<keyword evidence="4 6" id="KW-1133">Transmembrane helix</keyword>
<feature type="transmembrane region" description="Helical" evidence="6">
    <location>
        <begin position="224"/>
        <end position="241"/>
    </location>
</feature>
<keyword evidence="3 6" id="KW-0812">Transmembrane</keyword>
<evidence type="ECO:0000256" key="2">
    <source>
        <dbReference type="ARBA" id="ARBA00022475"/>
    </source>
</evidence>
<keyword evidence="8" id="KW-1185">Reference proteome</keyword>
<dbReference type="Pfam" id="PF07690">
    <property type="entry name" value="MFS_1"/>
    <property type="match status" value="1"/>
</dbReference>
<evidence type="ECO:0000256" key="1">
    <source>
        <dbReference type="ARBA" id="ARBA00004651"/>
    </source>
</evidence>
<dbReference type="Proteomes" id="UP001501326">
    <property type="component" value="Unassembled WGS sequence"/>
</dbReference>
<dbReference type="InterPro" id="IPR036259">
    <property type="entry name" value="MFS_trans_sf"/>
</dbReference>
<feature type="transmembrane region" description="Helical" evidence="6">
    <location>
        <begin position="159"/>
        <end position="179"/>
    </location>
</feature>
<feature type="transmembrane region" description="Helical" evidence="6">
    <location>
        <begin position="326"/>
        <end position="349"/>
    </location>
</feature>
<evidence type="ECO:0000256" key="4">
    <source>
        <dbReference type="ARBA" id="ARBA00022989"/>
    </source>
</evidence>
<feature type="transmembrane region" description="Helical" evidence="6">
    <location>
        <begin position="443"/>
        <end position="462"/>
    </location>
</feature>
<organism evidence="7 8">
    <name type="scientific">Pedococcus aerophilus</name>
    <dbReference type="NCBI Taxonomy" id="436356"/>
    <lineage>
        <taxon>Bacteria</taxon>
        <taxon>Bacillati</taxon>
        <taxon>Actinomycetota</taxon>
        <taxon>Actinomycetes</taxon>
        <taxon>Micrococcales</taxon>
        <taxon>Intrasporangiaceae</taxon>
        <taxon>Pedococcus</taxon>
    </lineage>
</organism>
<keyword evidence="2" id="KW-1003">Cell membrane</keyword>
<comment type="subcellular location">
    <subcellularLocation>
        <location evidence="1">Cell membrane</location>
        <topology evidence="1">Multi-pass membrane protein</topology>
    </subcellularLocation>
</comment>
<evidence type="ECO:0000313" key="7">
    <source>
        <dbReference type="EMBL" id="GAA2734779.1"/>
    </source>
</evidence>
<comment type="caution">
    <text evidence="7">The sequence shown here is derived from an EMBL/GenBank/DDBJ whole genome shotgun (WGS) entry which is preliminary data.</text>
</comment>
<gene>
    <name evidence="7" type="ORF">GCM10009867_15640</name>
</gene>
<dbReference type="SUPFAM" id="SSF103473">
    <property type="entry name" value="MFS general substrate transporter"/>
    <property type="match status" value="1"/>
</dbReference>
<dbReference type="EMBL" id="BAAARN010000001">
    <property type="protein sequence ID" value="GAA2734779.1"/>
    <property type="molecule type" value="Genomic_DNA"/>
</dbReference>
<dbReference type="PANTHER" id="PTHR23513:SF18">
    <property type="entry name" value="INTEGRAL MEMBRANE PROTEIN"/>
    <property type="match status" value="1"/>
</dbReference>
<dbReference type="RefSeq" id="WP_344191859.1">
    <property type="nucleotide sequence ID" value="NZ_BAAARN010000001.1"/>
</dbReference>
<dbReference type="PANTHER" id="PTHR23513">
    <property type="entry name" value="INTEGRAL MEMBRANE EFFLUX PROTEIN-RELATED"/>
    <property type="match status" value="1"/>
</dbReference>
<dbReference type="InterPro" id="IPR011701">
    <property type="entry name" value="MFS"/>
</dbReference>
<feature type="transmembrane region" description="Helical" evidence="6">
    <location>
        <begin position="105"/>
        <end position="124"/>
    </location>
</feature>
<reference evidence="7 8" key="1">
    <citation type="journal article" date="2019" name="Int. J. Syst. Evol. Microbiol.">
        <title>The Global Catalogue of Microorganisms (GCM) 10K type strain sequencing project: providing services to taxonomists for standard genome sequencing and annotation.</title>
        <authorList>
            <consortium name="The Broad Institute Genomics Platform"/>
            <consortium name="The Broad Institute Genome Sequencing Center for Infectious Disease"/>
            <person name="Wu L."/>
            <person name="Ma J."/>
        </authorList>
    </citation>
    <scope>NUCLEOTIDE SEQUENCE [LARGE SCALE GENOMIC DNA]</scope>
    <source>
        <strain evidence="7 8">JCM 16378</strain>
    </source>
</reference>
<feature type="transmembrane region" description="Helical" evidence="6">
    <location>
        <begin position="73"/>
        <end position="93"/>
    </location>
</feature>
<evidence type="ECO:0000256" key="6">
    <source>
        <dbReference type="SAM" id="Phobius"/>
    </source>
</evidence>
<evidence type="ECO:0000256" key="5">
    <source>
        <dbReference type="ARBA" id="ARBA00023136"/>
    </source>
</evidence>
<sequence length="475" mass="48956">MSTPPVDGPRNRRAATALRHGASATGRAIGRGTVAGARLAGRGGRAGARRARAYTSSSGAGETGLARIIELHFVNLAGDAALTVSLAGTIFAIPTDEARGQVAQFLLLTMAPFALLAPFIGPLLDRFRHGRRWAIGTTLALRAFLCWVLAGAVANDSPWLFPAALGCLVASKAYGVTRASAVPRLLPAGFSLVNANSRNALAGVAGMAVGGGIAGAAAQVGPEWSLRLAFLIYVVGTVLAIRLPARVDSSLGELDIEDTGPVPVPPREEGRTGLARRLRARVAALPTAVLVALTSAIGARLLTGFLTLFMAFLMREHPIPGYSGTLVLGLVVGAAGAGNALGTVIGNALRKLRPDVIIAVALIADVVAALVAAVFYSLVTLLVLGLVAGLAAQLIKLSSDAVVQRDIDERVRTRVFAWSETVLQIAWVVGGGIGISLPLIPQLGFGVIAGLLVIVLAASIRIRVTRRPEAHPAPP</sequence>
<feature type="transmembrane region" description="Helical" evidence="6">
    <location>
        <begin position="284"/>
        <end position="314"/>
    </location>
</feature>
<feature type="transmembrane region" description="Helical" evidence="6">
    <location>
        <begin position="133"/>
        <end position="153"/>
    </location>
</feature>
<evidence type="ECO:0000256" key="3">
    <source>
        <dbReference type="ARBA" id="ARBA00022692"/>
    </source>
</evidence>
<keyword evidence="5 6" id="KW-0472">Membrane</keyword>
<proteinExistence type="predicted"/>
<name>A0ABN3UKU8_9MICO</name>
<accession>A0ABN3UKU8</accession>
<evidence type="ECO:0000313" key="8">
    <source>
        <dbReference type="Proteomes" id="UP001501326"/>
    </source>
</evidence>
<protein>
    <submittedName>
        <fullName evidence="7">MFS transporter</fullName>
    </submittedName>
</protein>
<dbReference type="Gene3D" id="1.20.1250.20">
    <property type="entry name" value="MFS general substrate transporter like domains"/>
    <property type="match status" value="2"/>
</dbReference>
<feature type="transmembrane region" description="Helical" evidence="6">
    <location>
        <begin position="200"/>
        <end position="218"/>
    </location>
</feature>